<evidence type="ECO:0000313" key="2">
    <source>
        <dbReference type="EMBL" id="MFL0198399.1"/>
    </source>
</evidence>
<dbReference type="Gene3D" id="2.30.130.30">
    <property type="entry name" value="Hypothetical protein"/>
    <property type="match status" value="1"/>
</dbReference>
<sequence length="146" mass="16591">MKVLTIKQPWASLIALGEKKIETRSWKTNYRGELFIHAGKSVDKEACNEYFIKGALQKYGYTTSDLLTGMIIAKVDLVDCIEIDLGTDPGLRKAKLKNGNVIQGNEYSFGDYSPGRYAWILDNIEPLRKPIPAKGQLSIWEYKDFR</sequence>
<dbReference type="InterPro" id="IPR015947">
    <property type="entry name" value="PUA-like_sf"/>
</dbReference>
<name>A0ABW8STC7_9CLOT</name>
<dbReference type="Proteomes" id="UP001623660">
    <property type="component" value="Unassembled WGS sequence"/>
</dbReference>
<evidence type="ECO:0000259" key="1">
    <source>
        <dbReference type="Pfam" id="PF04266"/>
    </source>
</evidence>
<comment type="caution">
    <text evidence="2">The sequence shown here is derived from an EMBL/GenBank/DDBJ whole genome shotgun (WGS) entry which is preliminary data.</text>
</comment>
<evidence type="ECO:0000313" key="3">
    <source>
        <dbReference type="Proteomes" id="UP001623660"/>
    </source>
</evidence>
<accession>A0ABW8STC7</accession>
<protein>
    <submittedName>
        <fullName evidence="2">ASCH domain-containing protein</fullName>
    </submittedName>
</protein>
<dbReference type="EMBL" id="JBJHZX010000059">
    <property type="protein sequence ID" value="MFL0198399.1"/>
    <property type="molecule type" value="Genomic_DNA"/>
</dbReference>
<keyword evidence="3" id="KW-1185">Reference proteome</keyword>
<proteinExistence type="predicted"/>
<dbReference type="RefSeq" id="WP_406794508.1">
    <property type="nucleotide sequence ID" value="NZ_JBJHZX010000059.1"/>
</dbReference>
<organism evidence="2 3">
    <name type="scientific">Candidatus Clostridium eludens</name>
    <dbReference type="NCBI Taxonomy" id="3381663"/>
    <lineage>
        <taxon>Bacteria</taxon>
        <taxon>Bacillati</taxon>
        <taxon>Bacillota</taxon>
        <taxon>Clostridia</taxon>
        <taxon>Eubacteriales</taxon>
        <taxon>Clostridiaceae</taxon>
        <taxon>Clostridium</taxon>
    </lineage>
</organism>
<dbReference type="SUPFAM" id="SSF88697">
    <property type="entry name" value="PUA domain-like"/>
    <property type="match status" value="1"/>
</dbReference>
<feature type="domain" description="ASCH" evidence="1">
    <location>
        <begin position="4"/>
        <end position="81"/>
    </location>
</feature>
<dbReference type="InterPro" id="IPR007374">
    <property type="entry name" value="ASCH_domain"/>
</dbReference>
<reference evidence="2 3" key="1">
    <citation type="submission" date="2024-11" db="EMBL/GenBank/DDBJ databases">
        <authorList>
            <person name="Heng Y.C."/>
            <person name="Lim A.C.H."/>
            <person name="Lee J.K.Y."/>
            <person name="Kittelmann S."/>
        </authorList>
    </citation>
    <scope>NUCLEOTIDE SEQUENCE [LARGE SCALE GENOMIC DNA]</scope>
    <source>
        <strain evidence="2 3">WILCCON 0269</strain>
    </source>
</reference>
<dbReference type="CDD" id="cd06554">
    <property type="entry name" value="ASCH_ASC-1_like"/>
    <property type="match status" value="1"/>
</dbReference>
<dbReference type="Pfam" id="PF04266">
    <property type="entry name" value="ASCH"/>
    <property type="match status" value="1"/>
</dbReference>
<gene>
    <name evidence="2" type="ORF">ACJDU8_22945</name>
</gene>